<dbReference type="InterPro" id="IPR047795">
    <property type="entry name" value="Put_SteA-like"/>
</dbReference>
<keyword evidence="1" id="KW-1133">Transmembrane helix</keyword>
<proteinExistence type="predicted"/>
<dbReference type="RefSeq" id="WP_128220978.1">
    <property type="nucleotide sequence ID" value="NZ_CP034929.1"/>
</dbReference>
<evidence type="ECO:0000313" key="3">
    <source>
        <dbReference type="EMBL" id="MFC6154607.1"/>
    </source>
</evidence>
<evidence type="ECO:0000313" key="4">
    <source>
        <dbReference type="Proteomes" id="UP001596098"/>
    </source>
</evidence>
<sequence>MKFSTRSRAQAGVAGVTGPARVDRGHRAELPGLREGEIAVIDRLDLDRDTAHRLLDAGVVAVLNASATVSGRFPTQGAQVLVDAGVVVVDQVGPELVTQVSTGDVLTVDADQVQVGRGRTLTGRRLDQETVAALLQESREGLTHQLESFTHNSAEFLRREQDVLLDGGGVPTLATRVAGRPVVVFVPGNDLETHLKQTRRFLAEQKPVVIAVDTALETLRKRRVRSDVVVLSGSHAAGDRVSPKALRSARDVVVRADRGASAQIAELLAQRGIRASTFESSATTDDVALLLADASGASVIVGAGLHATLSDFLDRQRSGIASTYLTRLKVGARLVDVSALATLYSGRVRPRHLLALVAAGAIALGAAVATTPVGQEWADDLGDSSSQFIDTIQGKFQ</sequence>
<dbReference type="Pfam" id="PF12555">
    <property type="entry name" value="SteA-like_C"/>
    <property type="match status" value="1"/>
</dbReference>
<gene>
    <name evidence="3" type="primary">steA</name>
    <name evidence="3" type="ORF">ACFPWU_13130</name>
</gene>
<protein>
    <submittedName>
        <fullName evidence="3">Cytokinetic ring protein SteA</fullName>
    </submittedName>
</protein>
<name>A0ABW1R0H2_9ACTN</name>
<evidence type="ECO:0000259" key="2">
    <source>
        <dbReference type="Pfam" id="PF12555"/>
    </source>
</evidence>
<comment type="caution">
    <text evidence="3">The sequence shown here is derived from an EMBL/GenBank/DDBJ whole genome shotgun (WGS) entry which is preliminary data.</text>
</comment>
<keyword evidence="1" id="KW-0812">Transmembrane</keyword>
<dbReference type="NCBIfam" id="NF040608">
    <property type="entry name" value="division_SteA"/>
    <property type="match status" value="1"/>
</dbReference>
<accession>A0ABW1R0H2</accession>
<reference evidence="4" key="1">
    <citation type="journal article" date="2019" name="Int. J. Syst. Evol. Microbiol.">
        <title>The Global Catalogue of Microorganisms (GCM) 10K type strain sequencing project: providing services to taxonomists for standard genome sequencing and annotation.</title>
        <authorList>
            <consortium name="The Broad Institute Genomics Platform"/>
            <consortium name="The Broad Institute Genome Sequencing Center for Infectious Disease"/>
            <person name="Wu L."/>
            <person name="Ma J."/>
        </authorList>
    </citation>
    <scope>NUCLEOTIDE SEQUENCE [LARGE SCALE GENOMIC DNA]</scope>
    <source>
        <strain evidence="4">DFY28</strain>
    </source>
</reference>
<organism evidence="3 4">
    <name type="scientific">Nocardioides yefusunii</name>
    <dbReference type="NCBI Taxonomy" id="2500546"/>
    <lineage>
        <taxon>Bacteria</taxon>
        <taxon>Bacillati</taxon>
        <taxon>Actinomycetota</taxon>
        <taxon>Actinomycetes</taxon>
        <taxon>Propionibacteriales</taxon>
        <taxon>Nocardioidaceae</taxon>
        <taxon>Nocardioides</taxon>
    </lineage>
</organism>
<keyword evidence="1" id="KW-0472">Membrane</keyword>
<keyword evidence="4" id="KW-1185">Reference proteome</keyword>
<feature type="transmembrane region" description="Helical" evidence="1">
    <location>
        <begin position="353"/>
        <end position="374"/>
    </location>
</feature>
<dbReference type="InterPro" id="IPR022215">
    <property type="entry name" value="SteA-like_C"/>
</dbReference>
<dbReference type="EMBL" id="JBHSQI010000008">
    <property type="protein sequence ID" value="MFC6154607.1"/>
    <property type="molecule type" value="Genomic_DNA"/>
</dbReference>
<evidence type="ECO:0000256" key="1">
    <source>
        <dbReference type="SAM" id="Phobius"/>
    </source>
</evidence>
<feature type="domain" description="SteA-like C-terminal" evidence="2">
    <location>
        <begin position="339"/>
        <end position="385"/>
    </location>
</feature>
<dbReference type="Proteomes" id="UP001596098">
    <property type="component" value="Unassembled WGS sequence"/>
</dbReference>